<reference evidence="7" key="1">
    <citation type="submission" date="2022-09" db="EMBL/GenBank/DDBJ databases">
        <title>Winslowiella arboricola sp. nov., isolated from bleeding cankers on broadleaf hosts.</title>
        <authorList>
            <person name="Brady C."/>
            <person name="Kaur S."/>
            <person name="Crampton B."/>
            <person name="Maddock D."/>
            <person name="Arnold D."/>
            <person name="Denman S."/>
        </authorList>
    </citation>
    <scope>NUCLEOTIDE SEQUENCE</scope>
    <source>
        <strain evidence="7">BAC 15a-03b</strain>
    </source>
</reference>
<comment type="function">
    <text evidence="2">In vitro catalyzes the addition of water to fumarate, forming malate. Cannot catalyze the reverse reaction. Cannot use the cis-isomer maleate as substrate.</text>
</comment>
<evidence type="ECO:0000256" key="6">
    <source>
        <dbReference type="ARBA" id="ARBA00023239"/>
    </source>
</evidence>
<dbReference type="AlphaFoldDB" id="A0A9J6PXE1"/>
<evidence type="ECO:0000313" key="8">
    <source>
        <dbReference type="Proteomes" id="UP001064262"/>
    </source>
</evidence>
<dbReference type="InterPro" id="IPR024493">
    <property type="entry name" value="FumD"/>
</dbReference>
<evidence type="ECO:0000313" key="7">
    <source>
        <dbReference type="EMBL" id="MCU5780405.1"/>
    </source>
</evidence>
<evidence type="ECO:0000256" key="4">
    <source>
        <dbReference type="ARBA" id="ARBA00012921"/>
    </source>
</evidence>
<dbReference type="EMBL" id="JAODIM010000043">
    <property type="protein sequence ID" value="MCU5780405.1"/>
    <property type="molecule type" value="Genomic_DNA"/>
</dbReference>
<comment type="similarity">
    <text evidence="3">Belongs to the FumD family.</text>
</comment>
<keyword evidence="6" id="KW-0456">Lyase</keyword>
<proteinExistence type="inferred from homology"/>
<gene>
    <name evidence="7" type="ORF">N5923_23215</name>
</gene>
<dbReference type="Pfam" id="PF10965">
    <property type="entry name" value="DUF2767"/>
    <property type="match status" value="1"/>
</dbReference>
<sequence>MSTEPPIDYDEMCRVVGDMVFTLHDLGIESEQVVIADALKRALQKMDIKKNNKSEHAMEAAVNALEN</sequence>
<evidence type="ECO:0000256" key="1">
    <source>
        <dbReference type="ARBA" id="ARBA00000929"/>
    </source>
</evidence>
<protein>
    <recommendedName>
        <fullName evidence="5">Fumarase D</fullName>
        <ecNumber evidence="4">4.2.1.2</ecNumber>
    </recommendedName>
</protein>
<evidence type="ECO:0000256" key="2">
    <source>
        <dbReference type="ARBA" id="ARBA00003131"/>
    </source>
</evidence>
<dbReference type="RefSeq" id="WP_267144391.1">
    <property type="nucleotide sequence ID" value="NZ_JAODIL010000081.1"/>
</dbReference>
<dbReference type="GO" id="GO:0004333">
    <property type="term" value="F:fumarate hydratase activity"/>
    <property type="evidence" value="ECO:0007669"/>
    <property type="project" value="UniProtKB-EC"/>
</dbReference>
<comment type="caution">
    <text evidence="7">The sequence shown here is derived from an EMBL/GenBank/DDBJ whole genome shotgun (WGS) entry which is preliminary data.</text>
</comment>
<dbReference type="Proteomes" id="UP001064262">
    <property type="component" value="Unassembled WGS sequence"/>
</dbReference>
<dbReference type="EC" id="4.2.1.2" evidence="4"/>
<keyword evidence="8" id="KW-1185">Reference proteome</keyword>
<evidence type="ECO:0000256" key="5">
    <source>
        <dbReference type="ARBA" id="ARBA00015109"/>
    </source>
</evidence>
<name>A0A9J6PXE1_9GAMM</name>
<comment type="catalytic activity">
    <reaction evidence="1">
        <text>(S)-malate = fumarate + H2O</text>
        <dbReference type="Rhea" id="RHEA:12460"/>
        <dbReference type="ChEBI" id="CHEBI:15377"/>
        <dbReference type="ChEBI" id="CHEBI:15589"/>
        <dbReference type="ChEBI" id="CHEBI:29806"/>
        <dbReference type="EC" id="4.2.1.2"/>
    </reaction>
</comment>
<accession>A0A9J6PXE1</accession>
<evidence type="ECO:0000256" key="3">
    <source>
        <dbReference type="ARBA" id="ARBA00010181"/>
    </source>
</evidence>
<organism evidence="7 8">
    <name type="scientific">Winslowiella arboricola</name>
    <dbReference type="NCBI Taxonomy" id="2978220"/>
    <lineage>
        <taxon>Bacteria</taxon>
        <taxon>Pseudomonadati</taxon>
        <taxon>Pseudomonadota</taxon>
        <taxon>Gammaproteobacteria</taxon>
        <taxon>Enterobacterales</taxon>
        <taxon>Erwiniaceae</taxon>
        <taxon>Winslowiella</taxon>
    </lineage>
</organism>